<keyword evidence="3" id="KW-1185">Reference proteome</keyword>
<evidence type="ECO:0000313" key="3">
    <source>
        <dbReference type="Proteomes" id="UP000094769"/>
    </source>
</evidence>
<accession>A0A7Z0VLZ8</accession>
<dbReference type="Pfam" id="PF13466">
    <property type="entry name" value="STAS_2"/>
    <property type="match status" value="1"/>
</dbReference>
<name>A0A7Z0VLZ8_9GAMM</name>
<sequence length="100" mass="11103">MTITKVERDGAFRFHVQGEMTFSSVKELLLHSKQLFSAVEELEVDLSQVDNADSAGLALVLEWMAQAAERNARIVFTGVPESMVSIARLCQVESLLEECT</sequence>
<dbReference type="SUPFAM" id="SSF52091">
    <property type="entry name" value="SpoIIaa-like"/>
    <property type="match status" value="1"/>
</dbReference>
<organism evidence="2 3">
    <name type="scientific">Candidatus Thiodiazotropha endolucinida</name>
    <dbReference type="NCBI Taxonomy" id="1655433"/>
    <lineage>
        <taxon>Bacteria</taxon>
        <taxon>Pseudomonadati</taxon>
        <taxon>Pseudomonadota</taxon>
        <taxon>Gammaproteobacteria</taxon>
        <taxon>Chromatiales</taxon>
        <taxon>Sedimenticolaceae</taxon>
        <taxon>Candidatus Thiodiazotropha</taxon>
    </lineage>
</organism>
<dbReference type="CDD" id="cd07043">
    <property type="entry name" value="STAS_anti-anti-sigma_factors"/>
    <property type="match status" value="1"/>
</dbReference>
<dbReference type="AlphaFoldDB" id="A0A7Z0VLZ8"/>
<feature type="domain" description="STAS" evidence="1">
    <location>
        <begin position="1"/>
        <end position="100"/>
    </location>
</feature>
<dbReference type="PROSITE" id="PS50801">
    <property type="entry name" value="STAS"/>
    <property type="match status" value="1"/>
</dbReference>
<dbReference type="Gene3D" id="3.30.750.24">
    <property type="entry name" value="STAS domain"/>
    <property type="match status" value="1"/>
</dbReference>
<evidence type="ECO:0000313" key="2">
    <source>
        <dbReference type="EMBL" id="ODJ88004.1"/>
    </source>
</evidence>
<dbReference type="PANTHER" id="PTHR35849">
    <property type="entry name" value="BLR2341 PROTEIN"/>
    <property type="match status" value="1"/>
</dbReference>
<dbReference type="Proteomes" id="UP000094769">
    <property type="component" value="Unassembled WGS sequence"/>
</dbReference>
<dbReference type="OrthoDB" id="5297990at2"/>
<comment type="caution">
    <text evidence="2">The sequence shown here is derived from an EMBL/GenBank/DDBJ whole genome shotgun (WGS) entry which is preliminary data.</text>
</comment>
<dbReference type="PANTHER" id="PTHR35849:SF2">
    <property type="entry name" value="BLR2341 PROTEIN"/>
    <property type="match status" value="1"/>
</dbReference>
<reference evidence="2 3" key="1">
    <citation type="submission" date="2016-06" db="EMBL/GenBank/DDBJ databases">
        <title>Genome sequence of endosymbiont of Candidatus Endolucinida thiodiazotropha.</title>
        <authorList>
            <person name="Poehlein A."/>
            <person name="Koenig S."/>
            <person name="Heiden S.E."/>
            <person name="Thuermer A."/>
            <person name="Voget S."/>
            <person name="Daniel R."/>
            <person name="Markert S."/>
            <person name="Gros O."/>
            <person name="Schweder T."/>
        </authorList>
    </citation>
    <scope>NUCLEOTIDE SEQUENCE [LARGE SCALE GENOMIC DNA]</scope>
    <source>
        <strain evidence="2 3">COS</strain>
    </source>
</reference>
<protein>
    <submittedName>
        <fullName evidence="2">STAS domain protein</fullName>
    </submittedName>
</protein>
<evidence type="ECO:0000259" key="1">
    <source>
        <dbReference type="PROSITE" id="PS50801"/>
    </source>
</evidence>
<gene>
    <name evidence="2" type="ORF">CODIS_17780</name>
</gene>
<dbReference type="RefSeq" id="WP_069123972.1">
    <property type="nucleotide sequence ID" value="NZ_MARB01000008.1"/>
</dbReference>
<dbReference type="InterPro" id="IPR052746">
    <property type="entry name" value="MlaB_ABC_Transporter"/>
</dbReference>
<dbReference type="InterPro" id="IPR036513">
    <property type="entry name" value="STAS_dom_sf"/>
</dbReference>
<dbReference type="InterPro" id="IPR058548">
    <property type="entry name" value="MlaB-like_STAS"/>
</dbReference>
<dbReference type="InterPro" id="IPR002645">
    <property type="entry name" value="STAS_dom"/>
</dbReference>
<proteinExistence type="predicted"/>
<dbReference type="EMBL" id="MARB01000008">
    <property type="protein sequence ID" value="ODJ88004.1"/>
    <property type="molecule type" value="Genomic_DNA"/>
</dbReference>